<accession>A0A1Y2MJQ8</accession>
<dbReference type="SUPFAM" id="SSF53720">
    <property type="entry name" value="ALDH-like"/>
    <property type="match status" value="1"/>
</dbReference>
<reference evidence="4 5" key="1">
    <citation type="submission" date="2016-09" db="EMBL/GenBank/DDBJ databases">
        <title>Pseudonocardia autotrophica DSM535, a candidate organism with high potential of specific P450 cytochromes.</title>
        <authorList>
            <person name="Grumaz C."/>
            <person name="Vainshtein Y."/>
            <person name="Kirstahler P."/>
            <person name="Sohn K."/>
        </authorList>
    </citation>
    <scope>NUCLEOTIDE SEQUENCE [LARGE SCALE GENOMIC DNA]</scope>
    <source>
        <strain evidence="4 5">DSM 535</strain>
    </source>
</reference>
<dbReference type="PANTHER" id="PTHR42804">
    <property type="entry name" value="ALDEHYDE DEHYDROGENASE"/>
    <property type="match status" value="1"/>
</dbReference>
<dbReference type="PANTHER" id="PTHR42804:SF1">
    <property type="entry name" value="ALDEHYDE DEHYDROGENASE-RELATED"/>
    <property type="match status" value="1"/>
</dbReference>
<feature type="domain" description="Aldehyde dehydrogenase" evidence="3">
    <location>
        <begin position="23"/>
        <end position="152"/>
    </location>
</feature>
<protein>
    <submittedName>
        <fullName evidence="4">Geranial dehydrogenase</fullName>
        <ecNumber evidence="4">1.2.1.86</ecNumber>
    </submittedName>
</protein>
<gene>
    <name evidence="4" type="primary">geoB_5</name>
    <name evidence="4" type="ORF">BG845_06213</name>
</gene>
<evidence type="ECO:0000259" key="3">
    <source>
        <dbReference type="Pfam" id="PF00171"/>
    </source>
</evidence>
<comment type="similarity">
    <text evidence="1">Belongs to the aldehyde dehydrogenase family.</text>
</comment>
<dbReference type="Gene3D" id="3.40.605.10">
    <property type="entry name" value="Aldehyde Dehydrogenase, Chain A, domain 1"/>
    <property type="match status" value="1"/>
</dbReference>
<dbReference type="Proteomes" id="UP000194360">
    <property type="component" value="Unassembled WGS sequence"/>
</dbReference>
<dbReference type="InterPro" id="IPR015590">
    <property type="entry name" value="Aldehyde_DH_dom"/>
</dbReference>
<evidence type="ECO:0000313" key="5">
    <source>
        <dbReference type="Proteomes" id="UP000194360"/>
    </source>
</evidence>
<dbReference type="InterPro" id="IPR016162">
    <property type="entry name" value="Ald_DH_N"/>
</dbReference>
<keyword evidence="5" id="KW-1185">Reference proteome</keyword>
<dbReference type="STRING" id="2074.BG845_06213"/>
<sequence length="166" mass="18307">MTLGSDIRVPLKHLDRFFVDGRWVAPSTGAMIDVIEPATEQLYYRVAEARASDVDRAVGAAATAFHDGPWPRMSHAERAGHLRALAEGLRRRVGDASEIWPRESGVLHAAAQASLGAIPKVYEYYAGLAETFDWTERAESAMGAFAQIVKEPPWAWSARSSRGTRR</sequence>
<dbReference type="Pfam" id="PF00171">
    <property type="entry name" value="Aldedh"/>
    <property type="match status" value="1"/>
</dbReference>
<proteinExistence type="inferred from homology"/>
<dbReference type="RefSeq" id="WP_232021183.1">
    <property type="nucleotide sequence ID" value="NZ_AP018920.1"/>
</dbReference>
<keyword evidence="2 4" id="KW-0560">Oxidoreductase</keyword>
<evidence type="ECO:0000256" key="2">
    <source>
        <dbReference type="ARBA" id="ARBA00023002"/>
    </source>
</evidence>
<evidence type="ECO:0000313" key="4">
    <source>
        <dbReference type="EMBL" id="OSY35239.1"/>
    </source>
</evidence>
<comment type="caution">
    <text evidence="4">The sequence shown here is derived from an EMBL/GenBank/DDBJ whole genome shotgun (WGS) entry which is preliminary data.</text>
</comment>
<name>A0A1Y2MJQ8_PSEAH</name>
<dbReference type="EC" id="1.2.1.86" evidence="4"/>
<dbReference type="EMBL" id="MIGB01000055">
    <property type="protein sequence ID" value="OSY35239.1"/>
    <property type="molecule type" value="Genomic_DNA"/>
</dbReference>
<organism evidence="4 5">
    <name type="scientific">Pseudonocardia autotrophica</name>
    <name type="common">Amycolata autotrophica</name>
    <name type="synonym">Nocardia autotrophica</name>
    <dbReference type="NCBI Taxonomy" id="2074"/>
    <lineage>
        <taxon>Bacteria</taxon>
        <taxon>Bacillati</taxon>
        <taxon>Actinomycetota</taxon>
        <taxon>Actinomycetes</taxon>
        <taxon>Pseudonocardiales</taxon>
        <taxon>Pseudonocardiaceae</taxon>
        <taxon>Pseudonocardia</taxon>
    </lineage>
</organism>
<dbReference type="AlphaFoldDB" id="A0A1Y2MJQ8"/>
<evidence type="ECO:0000256" key="1">
    <source>
        <dbReference type="ARBA" id="ARBA00009986"/>
    </source>
</evidence>
<dbReference type="InterPro" id="IPR016161">
    <property type="entry name" value="Ald_DH/histidinol_DH"/>
</dbReference>
<dbReference type="GO" id="GO:0034832">
    <property type="term" value="F:geranial dehydrogenase activity"/>
    <property type="evidence" value="ECO:0007669"/>
    <property type="project" value="UniProtKB-EC"/>
</dbReference>